<keyword evidence="2" id="KW-1185">Reference proteome</keyword>
<dbReference type="KEGG" id="ehn:H9Q80_02175"/>
<evidence type="ECO:0000313" key="2">
    <source>
        <dbReference type="Proteomes" id="UP000515856"/>
    </source>
</evidence>
<sequence>MSGIQIHKGKLVLVQKRENELLEDRCKRICRAMMIGIEGYDDYTSALQSIGEYIVVGDDLYRVHDKDIDVYDRETVLNKNNDGSYSYFTHFYDGGTNLTETLEEEMEREKRKMLLRDILDMPDYLQNRCYCPGEIYELNGFFYDVYSGEEECYKIGENEDVIAVICGNQILYIYKSDDKNTVKDITRVDATKNNITIIKQIIAHKKPKGKLDRFKDNNTEQALEHLMSMADAIIVD</sequence>
<dbReference type="RefSeq" id="WP_117455398.1">
    <property type="nucleotide sequence ID" value="NZ_CP060636.1"/>
</dbReference>
<accession>A0A7G9GPP8</accession>
<dbReference type="Proteomes" id="UP000515856">
    <property type="component" value="Chromosome"/>
</dbReference>
<organism evidence="1 2">
    <name type="scientific">[Eubacterium] hominis</name>
    <dbReference type="NCBI Taxonomy" id="2764325"/>
    <lineage>
        <taxon>Bacteria</taxon>
        <taxon>Bacillati</taxon>
        <taxon>Bacillota</taxon>
        <taxon>Erysipelotrichia</taxon>
        <taxon>Erysipelotrichales</taxon>
        <taxon>Erysipelotrichaceae</taxon>
        <taxon>Amedibacillus</taxon>
    </lineage>
</organism>
<evidence type="ECO:0000313" key="1">
    <source>
        <dbReference type="EMBL" id="QNM12780.1"/>
    </source>
</evidence>
<protein>
    <submittedName>
        <fullName evidence="1">Uncharacterized protein</fullName>
    </submittedName>
</protein>
<reference evidence="1 2" key="1">
    <citation type="submission" date="2020-08" db="EMBL/GenBank/DDBJ databases">
        <authorList>
            <person name="Liu C."/>
            <person name="Sun Q."/>
        </authorList>
    </citation>
    <scope>NUCLEOTIDE SEQUENCE [LARGE SCALE GENOMIC DNA]</scope>
    <source>
        <strain evidence="1 2">NSJ-61</strain>
    </source>
</reference>
<proteinExistence type="predicted"/>
<dbReference type="EMBL" id="CP060636">
    <property type="protein sequence ID" value="QNM12780.1"/>
    <property type="molecule type" value="Genomic_DNA"/>
</dbReference>
<dbReference type="AlphaFoldDB" id="A0A7G9GPP8"/>
<name>A0A7G9GPP8_9FIRM</name>
<gene>
    <name evidence="1" type="ORF">H9Q80_02175</name>
</gene>